<evidence type="ECO:0000313" key="2">
    <source>
        <dbReference type="EMBL" id="EJK76875.1"/>
    </source>
</evidence>
<accession>K0THG2</accession>
<feature type="region of interest" description="Disordered" evidence="1">
    <location>
        <begin position="1"/>
        <end position="23"/>
    </location>
</feature>
<dbReference type="EMBL" id="AGNL01001593">
    <property type="protein sequence ID" value="EJK76875.1"/>
    <property type="molecule type" value="Genomic_DNA"/>
</dbReference>
<evidence type="ECO:0000256" key="1">
    <source>
        <dbReference type="SAM" id="MobiDB-lite"/>
    </source>
</evidence>
<keyword evidence="3" id="KW-1185">Reference proteome</keyword>
<name>K0THG2_THAOC</name>
<feature type="compositionally biased region" description="Low complexity" evidence="1">
    <location>
        <begin position="1"/>
        <end position="19"/>
    </location>
</feature>
<organism evidence="2 3">
    <name type="scientific">Thalassiosira oceanica</name>
    <name type="common">Marine diatom</name>
    <dbReference type="NCBI Taxonomy" id="159749"/>
    <lineage>
        <taxon>Eukaryota</taxon>
        <taxon>Sar</taxon>
        <taxon>Stramenopiles</taxon>
        <taxon>Ochrophyta</taxon>
        <taxon>Bacillariophyta</taxon>
        <taxon>Coscinodiscophyceae</taxon>
        <taxon>Thalassiosirophycidae</taxon>
        <taxon>Thalassiosirales</taxon>
        <taxon>Thalassiosiraceae</taxon>
        <taxon>Thalassiosira</taxon>
    </lineage>
</organism>
<dbReference type="Proteomes" id="UP000266841">
    <property type="component" value="Unassembled WGS sequence"/>
</dbReference>
<sequence>MESRGTNATGAGAPQAPGAHFEMSNEDMALAAAAIGDDLDLRIDDPALDSSHLLAGETFSRDQDIAEILSYATVPNNVEIPLGISDENIKIALAT</sequence>
<gene>
    <name evidence="2" type="ORF">THAOC_01336</name>
</gene>
<evidence type="ECO:0000313" key="3">
    <source>
        <dbReference type="Proteomes" id="UP000266841"/>
    </source>
</evidence>
<comment type="caution">
    <text evidence="2">The sequence shown here is derived from an EMBL/GenBank/DDBJ whole genome shotgun (WGS) entry which is preliminary data.</text>
</comment>
<dbReference type="AlphaFoldDB" id="K0THG2"/>
<feature type="non-terminal residue" evidence="2">
    <location>
        <position position="95"/>
    </location>
</feature>
<protein>
    <submittedName>
        <fullName evidence="2">Uncharacterized protein</fullName>
    </submittedName>
</protein>
<proteinExistence type="predicted"/>
<reference evidence="2 3" key="1">
    <citation type="journal article" date="2012" name="Genome Biol.">
        <title>Genome and low-iron response of an oceanic diatom adapted to chronic iron limitation.</title>
        <authorList>
            <person name="Lommer M."/>
            <person name="Specht M."/>
            <person name="Roy A.S."/>
            <person name="Kraemer L."/>
            <person name="Andreson R."/>
            <person name="Gutowska M.A."/>
            <person name="Wolf J."/>
            <person name="Bergner S.V."/>
            <person name="Schilhabel M.B."/>
            <person name="Klostermeier U.C."/>
            <person name="Beiko R.G."/>
            <person name="Rosenstiel P."/>
            <person name="Hippler M."/>
            <person name="Laroche J."/>
        </authorList>
    </citation>
    <scope>NUCLEOTIDE SEQUENCE [LARGE SCALE GENOMIC DNA]</scope>
    <source>
        <strain evidence="2 3">CCMP1005</strain>
    </source>
</reference>